<dbReference type="InterPro" id="IPR036291">
    <property type="entry name" value="NAD(P)-bd_dom_sf"/>
</dbReference>
<dbReference type="CDD" id="cd05233">
    <property type="entry name" value="SDR_c"/>
    <property type="match status" value="1"/>
</dbReference>
<dbReference type="NCBIfam" id="NF005539">
    <property type="entry name" value="PRK07201.1"/>
    <property type="match status" value="1"/>
</dbReference>
<gene>
    <name evidence="4" type="ORF">GCM10011584_17790</name>
</gene>
<dbReference type="RefSeq" id="WP_188783643.1">
    <property type="nucleotide sequence ID" value="NZ_BMNI01000003.1"/>
</dbReference>
<dbReference type="Pfam" id="PF00106">
    <property type="entry name" value="adh_short"/>
    <property type="match status" value="1"/>
</dbReference>
<dbReference type="InterPro" id="IPR013120">
    <property type="entry name" value="FAR_NAD-bd"/>
</dbReference>
<proteinExistence type="inferred from homology"/>
<keyword evidence="5" id="KW-1185">Reference proteome</keyword>
<dbReference type="Gene3D" id="3.40.50.720">
    <property type="entry name" value="NAD(P)-binding Rossmann-like Domain"/>
    <property type="match status" value="2"/>
</dbReference>
<dbReference type="InterPro" id="IPR057313">
    <property type="entry name" value="Maqu_2507-like"/>
</dbReference>
<evidence type="ECO:0000313" key="5">
    <source>
        <dbReference type="Proteomes" id="UP000655410"/>
    </source>
</evidence>
<accession>A0ABQ2NA69</accession>
<keyword evidence="2" id="KW-0560">Oxidoreductase</keyword>
<feature type="domain" description="Thioester reductase (TE)" evidence="3">
    <location>
        <begin position="6"/>
        <end position="234"/>
    </location>
</feature>
<protein>
    <submittedName>
        <fullName evidence="4">Short chain dehydrogenase</fullName>
    </submittedName>
</protein>
<dbReference type="EMBL" id="BMNI01000003">
    <property type="protein sequence ID" value="GGO89129.1"/>
    <property type="molecule type" value="Genomic_DNA"/>
</dbReference>
<dbReference type="PROSITE" id="PS00061">
    <property type="entry name" value="ADH_SHORT"/>
    <property type="match status" value="1"/>
</dbReference>
<evidence type="ECO:0000259" key="3">
    <source>
        <dbReference type="Pfam" id="PF07993"/>
    </source>
</evidence>
<evidence type="ECO:0000256" key="2">
    <source>
        <dbReference type="ARBA" id="ARBA00023002"/>
    </source>
</evidence>
<dbReference type="InterPro" id="IPR020904">
    <property type="entry name" value="Sc_DH/Rdtase_CS"/>
</dbReference>
<comment type="caution">
    <text evidence="4">The sequence shown here is derived from an EMBL/GenBank/DDBJ whole genome shotgun (WGS) entry which is preliminary data.</text>
</comment>
<organism evidence="4 5">
    <name type="scientific">Nocardioides phosphati</name>
    <dbReference type="NCBI Taxonomy" id="1867775"/>
    <lineage>
        <taxon>Bacteria</taxon>
        <taxon>Bacillati</taxon>
        <taxon>Actinomycetota</taxon>
        <taxon>Actinomycetes</taxon>
        <taxon>Propionibacteriales</taxon>
        <taxon>Nocardioidaceae</taxon>
        <taxon>Nocardioides</taxon>
    </lineage>
</organism>
<dbReference type="Pfam" id="PF07993">
    <property type="entry name" value="NAD_binding_4"/>
    <property type="match status" value="1"/>
</dbReference>
<comment type="similarity">
    <text evidence="1">Belongs to the short-chain dehydrogenases/reductases (SDR) family.</text>
</comment>
<dbReference type="PRINTS" id="PR00081">
    <property type="entry name" value="GDHRDH"/>
</dbReference>
<evidence type="ECO:0000313" key="4">
    <source>
        <dbReference type="EMBL" id="GGO89129.1"/>
    </source>
</evidence>
<reference evidence="5" key="1">
    <citation type="journal article" date="2019" name="Int. J. Syst. Evol. Microbiol.">
        <title>The Global Catalogue of Microorganisms (GCM) 10K type strain sequencing project: providing services to taxonomists for standard genome sequencing and annotation.</title>
        <authorList>
            <consortium name="The Broad Institute Genomics Platform"/>
            <consortium name="The Broad Institute Genome Sequencing Center for Infectious Disease"/>
            <person name="Wu L."/>
            <person name="Ma J."/>
        </authorList>
    </citation>
    <scope>NUCLEOTIDE SEQUENCE [LARGE SCALE GENOMIC DNA]</scope>
    <source>
        <strain evidence="5">CGMCC 4.7371</strain>
    </source>
</reference>
<dbReference type="Proteomes" id="UP000655410">
    <property type="component" value="Unassembled WGS sequence"/>
</dbReference>
<dbReference type="PANTHER" id="PTHR44196:SF1">
    <property type="entry name" value="DEHYDROGENASE_REDUCTASE SDR FAMILY MEMBER 7B"/>
    <property type="match status" value="1"/>
</dbReference>
<sequence length="678" mass="73566">MSDYFVTGATGFIGRFLVQELIANREGQIYVLCRAGSLGRLQKLIDEWGSDRVVPVVGDLSAPQLGVDAEWVAAHRGTIGHFFHLAAIYDMTADDATNDAMNIDGTRNALELAGALSAGTFHQVSSVAAAGDYKGVFTEDMFDEGQPLPSPYHRTKFESEKIVREESPVPWRVYRPAIVVGHSETGQMDKIDGPYYFFPLIKRLRDSLPGWIPLLGLDLRDTNVVPVDYVAKAMDHIAHVPGQDGQAFFLTNPDPQGAIEMINLFCRAARAPKFATPIDRRISDSRAIQALPSGLRPASLFAAAVHSKPVTAVFDQTVGRLGIPSEVLGHVNFTAVFDSSKAQALLAGSGISVPPLESYAEKLWNYWEENLDDSTSRDKKAKRALEGKYVVITGASSGIGEVTAKKVAQLGGIPVLVARGREKLETLQRTIEMRGGQAFVYPCDLSDYEAIDALAAKLSAELPRIDFVVNSAGRSIRRSIKLSLDRFHDFERTMQLNYFGAIRLVMGLIPKMSATGGGHIVNLSSIAVLTKIPRFSAYAASKAALDSWSNVVGSELHSDGISFTTIRMPLVRTPMIAPTKMYEKFPTISPGQAGDIVVRALVEKPEAINTLGGQFGAALHTAAPKTAHKVLNIAYQAFPDSAAARAHAADEEAAAHPRETASQKEMVGRLLKGLRWGR</sequence>
<dbReference type="PANTHER" id="PTHR44196">
    <property type="entry name" value="DEHYDROGENASE/REDUCTASE SDR FAMILY MEMBER 7B"/>
    <property type="match status" value="1"/>
</dbReference>
<dbReference type="SUPFAM" id="SSF51735">
    <property type="entry name" value="NAD(P)-binding Rossmann-fold domains"/>
    <property type="match status" value="2"/>
</dbReference>
<dbReference type="PRINTS" id="PR00080">
    <property type="entry name" value="SDRFAMILY"/>
</dbReference>
<dbReference type="CDD" id="cd05263">
    <property type="entry name" value="MupV_like_SDR_e"/>
    <property type="match status" value="1"/>
</dbReference>
<evidence type="ECO:0000256" key="1">
    <source>
        <dbReference type="ARBA" id="ARBA00006484"/>
    </source>
</evidence>
<name>A0ABQ2NA69_9ACTN</name>
<dbReference type="InterPro" id="IPR002347">
    <property type="entry name" value="SDR_fam"/>
</dbReference>